<dbReference type="Gene3D" id="1.25.40.10">
    <property type="entry name" value="Tetratricopeptide repeat domain"/>
    <property type="match status" value="3"/>
</dbReference>
<protein>
    <recommendedName>
        <fullName evidence="4">Tetratricopeptide repeat protein</fullName>
    </recommendedName>
</protein>
<dbReference type="PROSITE" id="PS50005">
    <property type="entry name" value="TPR"/>
    <property type="match status" value="2"/>
</dbReference>
<dbReference type="Pfam" id="PF14559">
    <property type="entry name" value="TPR_19"/>
    <property type="match status" value="1"/>
</dbReference>
<comment type="caution">
    <text evidence="2">The sequence shown here is derived from an EMBL/GenBank/DDBJ whole genome shotgun (WGS) entry which is preliminary data.</text>
</comment>
<sequence>MSNTFTLPKFTATFIRSITCGVIGVSMLGCASTALKPDQTAAPDEVIQANPDQVRVIPDHELAQDPALPKLDLDAALLEKLLVMNLASFVGDWEQATRNAQQAANTTQDYRVARLATMLAMRKDDYRAAAEMARLWHELKPSSVDAHNMLLMALVGSGQTSEAIDVIEAALDERDIDEYVKQLAALLVRQKNDVSGFAIASYLVEENPNSAQVLLSSAYVAESFNLMEAAQAWVDQALNLRPRWDLAAQMKANLLYSEERLDERAAFIAQFVENNPRSIAMRINHAAELARAEKFAEAYALMKAVLKDAPDNVGALQYAGALAEVMEEPNKAQNYYRRVLQYEPNNDDVRWSLARMAASRGQYAKAERFFRDIQQSDMLFRAQIQVANMRFETDGVDAAVEYLWGLEPTTNEEWLELVETRHFLLMRAFRYEEALGYINEAIVYVPNHVDLLYARSLVAAELDRVPMAEQDLRAVLAQQPKHANALNALGYTLADRTDRFQEARDLIEQALALRPNDAHILDSMGWVLYRMGEYPQAITYLERAYAISPEVEIAAHLGEVLWEAGEQERATLLWEQSFREHSDNPLLNKTLKRYGIQFPSNTVSKQ</sequence>
<evidence type="ECO:0000313" key="3">
    <source>
        <dbReference type="Proteomes" id="UP000614811"/>
    </source>
</evidence>
<dbReference type="PANTHER" id="PTHR12558:SF13">
    <property type="entry name" value="CELL DIVISION CYCLE PROTEIN 27 HOMOLOG"/>
    <property type="match status" value="1"/>
</dbReference>
<feature type="repeat" description="TPR" evidence="1">
    <location>
        <begin position="518"/>
        <end position="551"/>
    </location>
</feature>
<dbReference type="Proteomes" id="UP000614811">
    <property type="component" value="Unassembled WGS sequence"/>
</dbReference>
<feature type="repeat" description="TPR" evidence="1">
    <location>
        <begin position="313"/>
        <end position="346"/>
    </location>
</feature>
<dbReference type="InterPro" id="IPR019734">
    <property type="entry name" value="TPR_rpt"/>
</dbReference>
<dbReference type="Pfam" id="PF13432">
    <property type="entry name" value="TPR_16"/>
    <property type="match status" value="2"/>
</dbReference>
<name>A0A918VKR8_9GAMM</name>
<dbReference type="EMBL" id="BMXA01000002">
    <property type="protein sequence ID" value="GHA06619.1"/>
    <property type="molecule type" value="Genomic_DNA"/>
</dbReference>
<dbReference type="SUPFAM" id="SSF48452">
    <property type="entry name" value="TPR-like"/>
    <property type="match status" value="2"/>
</dbReference>
<dbReference type="InterPro" id="IPR011990">
    <property type="entry name" value="TPR-like_helical_dom_sf"/>
</dbReference>
<evidence type="ECO:0000313" key="2">
    <source>
        <dbReference type="EMBL" id="GHA06619.1"/>
    </source>
</evidence>
<dbReference type="RefSeq" id="WP_189399533.1">
    <property type="nucleotide sequence ID" value="NZ_BMXA01000002.1"/>
</dbReference>
<proteinExistence type="predicted"/>
<reference evidence="2" key="2">
    <citation type="submission" date="2020-09" db="EMBL/GenBank/DDBJ databases">
        <authorList>
            <person name="Sun Q."/>
            <person name="Kim S."/>
        </authorList>
    </citation>
    <scope>NUCLEOTIDE SEQUENCE</scope>
    <source>
        <strain evidence="2">KCTC 12711</strain>
    </source>
</reference>
<dbReference type="AlphaFoldDB" id="A0A918VKR8"/>
<gene>
    <name evidence="2" type="ORF">GCM10008090_15360</name>
</gene>
<accession>A0A918VKR8</accession>
<reference evidence="2" key="1">
    <citation type="journal article" date="2014" name="Int. J. Syst. Evol. Microbiol.">
        <title>Complete genome sequence of Corynebacterium casei LMG S-19264T (=DSM 44701T), isolated from a smear-ripened cheese.</title>
        <authorList>
            <consortium name="US DOE Joint Genome Institute (JGI-PGF)"/>
            <person name="Walter F."/>
            <person name="Albersmeier A."/>
            <person name="Kalinowski J."/>
            <person name="Ruckert C."/>
        </authorList>
    </citation>
    <scope>NUCLEOTIDE SEQUENCE</scope>
    <source>
        <strain evidence="2">KCTC 12711</strain>
    </source>
</reference>
<evidence type="ECO:0000256" key="1">
    <source>
        <dbReference type="PROSITE-ProRule" id="PRU00339"/>
    </source>
</evidence>
<organism evidence="2 3">
    <name type="scientific">Arenicella chitinivorans</name>
    <dbReference type="NCBI Taxonomy" id="1329800"/>
    <lineage>
        <taxon>Bacteria</taxon>
        <taxon>Pseudomonadati</taxon>
        <taxon>Pseudomonadota</taxon>
        <taxon>Gammaproteobacteria</taxon>
        <taxon>Arenicellales</taxon>
        <taxon>Arenicellaceae</taxon>
        <taxon>Arenicella</taxon>
    </lineage>
</organism>
<keyword evidence="3" id="KW-1185">Reference proteome</keyword>
<dbReference type="PANTHER" id="PTHR12558">
    <property type="entry name" value="CELL DIVISION CYCLE 16,23,27"/>
    <property type="match status" value="1"/>
</dbReference>
<keyword evidence="1" id="KW-0802">TPR repeat</keyword>
<dbReference type="SMART" id="SM00028">
    <property type="entry name" value="TPR"/>
    <property type="match status" value="5"/>
</dbReference>
<evidence type="ECO:0008006" key="4">
    <source>
        <dbReference type="Google" id="ProtNLM"/>
    </source>
</evidence>